<reference evidence="6 7" key="1">
    <citation type="journal article" date="2018" name="BMC Genomics">
        <title>Whole genome sequencing and function prediction of 133 gut anaerobes isolated from chicken caecum in pure cultures.</title>
        <authorList>
            <person name="Medvecky M."/>
            <person name="Cejkova D."/>
            <person name="Polansky O."/>
            <person name="Karasova D."/>
            <person name="Kubasova T."/>
            <person name="Cizek A."/>
            <person name="Rychlik I."/>
        </authorList>
    </citation>
    <scope>NUCLEOTIDE SEQUENCE [LARGE SCALE GENOMIC DNA]</scope>
    <source>
        <strain evidence="6 7">An13</strain>
    </source>
</reference>
<dbReference type="Gene3D" id="3.40.50.300">
    <property type="entry name" value="P-loop containing nucleotide triphosphate hydrolases"/>
    <property type="match status" value="1"/>
</dbReference>
<dbReference type="PANTHER" id="PTHR42711:SF5">
    <property type="entry name" value="ABC TRANSPORTER ATP-BINDING PROTEIN NATA"/>
    <property type="match status" value="1"/>
</dbReference>
<dbReference type="GO" id="GO:0005524">
    <property type="term" value="F:ATP binding"/>
    <property type="evidence" value="ECO:0007669"/>
    <property type="project" value="UniProtKB-KW"/>
</dbReference>
<dbReference type="InterPro" id="IPR027417">
    <property type="entry name" value="P-loop_NTPase"/>
</dbReference>
<name>A0A1Y4ST81_9FIRM</name>
<protein>
    <submittedName>
        <fullName evidence="6">ABC transporter ATP-binding protein</fullName>
    </submittedName>
</protein>
<feature type="domain" description="ABC transporter" evidence="5">
    <location>
        <begin position="4"/>
        <end position="233"/>
    </location>
</feature>
<sequence length="243" mass="27035">MNAIEIKDLTKRYGNLTAVNSLSLNIKQGEFFAMLGSNGAGKTTTIKMLSCLTEPTSGDALMLGNSLRKQADKVKDIINLSPQETAVAPKLTVKENLMMIARLHGSSKQEAREKADKIMETFELTDRKNDRAKQLSGGWQRKLSIAMALISNPKILFLDEPTIGLDVRARRELWGTMEKLKGKLTLILTTHYLEEAEELADRICIMDKGVVQVLGTADEIIKVSGARNFEEAFLMYTERGTEL</sequence>
<keyword evidence="7" id="KW-1185">Reference proteome</keyword>
<evidence type="ECO:0000313" key="6">
    <source>
        <dbReference type="EMBL" id="OUQ33124.1"/>
    </source>
</evidence>
<dbReference type="SMART" id="SM00382">
    <property type="entry name" value="AAA"/>
    <property type="match status" value="1"/>
</dbReference>
<accession>A0A1Y4ST81</accession>
<dbReference type="RefSeq" id="WP_087359444.1">
    <property type="nucleotide sequence ID" value="NZ_NFLJ01000038.1"/>
</dbReference>
<dbReference type="AlphaFoldDB" id="A0A1Y4ST81"/>
<comment type="caution">
    <text evidence="6">The sequence shown here is derived from an EMBL/GenBank/DDBJ whole genome shotgun (WGS) entry which is preliminary data.</text>
</comment>
<dbReference type="PROSITE" id="PS00211">
    <property type="entry name" value="ABC_TRANSPORTER_1"/>
    <property type="match status" value="1"/>
</dbReference>
<dbReference type="GO" id="GO:0016887">
    <property type="term" value="F:ATP hydrolysis activity"/>
    <property type="evidence" value="ECO:0007669"/>
    <property type="project" value="InterPro"/>
</dbReference>
<dbReference type="EMBL" id="NFLJ01000038">
    <property type="protein sequence ID" value="OUQ33124.1"/>
    <property type="molecule type" value="Genomic_DNA"/>
</dbReference>
<evidence type="ECO:0000256" key="3">
    <source>
        <dbReference type="ARBA" id="ARBA00022741"/>
    </source>
</evidence>
<dbReference type="InterPro" id="IPR003593">
    <property type="entry name" value="AAA+_ATPase"/>
</dbReference>
<dbReference type="InterPro" id="IPR050763">
    <property type="entry name" value="ABC_transporter_ATP-binding"/>
</dbReference>
<keyword evidence="3" id="KW-0547">Nucleotide-binding</keyword>
<evidence type="ECO:0000259" key="5">
    <source>
        <dbReference type="PROSITE" id="PS50893"/>
    </source>
</evidence>
<evidence type="ECO:0000256" key="1">
    <source>
        <dbReference type="ARBA" id="ARBA00005417"/>
    </source>
</evidence>
<keyword evidence="4 6" id="KW-0067">ATP-binding</keyword>
<dbReference type="Proteomes" id="UP000195305">
    <property type="component" value="Unassembled WGS sequence"/>
</dbReference>
<evidence type="ECO:0000256" key="4">
    <source>
        <dbReference type="ARBA" id="ARBA00022840"/>
    </source>
</evidence>
<dbReference type="InterPro" id="IPR017871">
    <property type="entry name" value="ABC_transporter-like_CS"/>
</dbReference>
<dbReference type="OrthoDB" id="9804819at2"/>
<proteinExistence type="inferred from homology"/>
<dbReference type="PANTHER" id="PTHR42711">
    <property type="entry name" value="ABC TRANSPORTER ATP-BINDING PROTEIN"/>
    <property type="match status" value="1"/>
</dbReference>
<evidence type="ECO:0000313" key="7">
    <source>
        <dbReference type="Proteomes" id="UP000195305"/>
    </source>
</evidence>
<evidence type="ECO:0000256" key="2">
    <source>
        <dbReference type="ARBA" id="ARBA00022448"/>
    </source>
</evidence>
<comment type="similarity">
    <text evidence="1">Belongs to the ABC transporter superfamily.</text>
</comment>
<dbReference type="Pfam" id="PF00005">
    <property type="entry name" value="ABC_tran"/>
    <property type="match status" value="1"/>
</dbReference>
<organism evidence="6 7">
    <name type="scientific">Massilimicrobiota timonensis</name>
    <dbReference type="NCBI Taxonomy" id="1776392"/>
    <lineage>
        <taxon>Bacteria</taxon>
        <taxon>Bacillati</taxon>
        <taxon>Bacillota</taxon>
        <taxon>Erysipelotrichia</taxon>
        <taxon>Erysipelotrichales</taxon>
        <taxon>Erysipelotrichaceae</taxon>
        <taxon>Massilimicrobiota</taxon>
    </lineage>
</organism>
<dbReference type="SUPFAM" id="SSF52540">
    <property type="entry name" value="P-loop containing nucleoside triphosphate hydrolases"/>
    <property type="match status" value="1"/>
</dbReference>
<keyword evidence="2" id="KW-0813">Transport</keyword>
<dbReference type="InterPro" id="IPR003439">
    <property type="entry name" value="ABC_transporter-like_ATP-bd"/>
</dbReference>
<gene>
    <name evidence="6" type="ORF">B5E75_11730</name>
</gene>
<dbReference type="PROSITE" id="PS50893">
    <property type="entry name" value="ABC_TRANSPORTER_2"/>
    <property type="match status" value="1"/>
</dbReference>